<feature type="compositionally biased region" description="Polar residues" evidence="1">
    <location>
        <begin position="53"/>
        <end position="64"/>
    </location>
</feature>
<name>A0A4S8RX58_AURPU</name>
<accession>A0A4S8RX58</accession>
<comment type="caution">
    <text evidence="2">The sequence shown here is derived from an EMBL/GenBank/DDBJ whole genome shotgun (WGS) entry which is preliminary data.</text>
</comment>
<dbReference type="Proteomes" id="UP000304951">
    <property type="component" value="Unassembled WGS sequence"/>
</dbReference>
<proteinExistence type="predicted"/>
<feature type="region of interest" description="Disordered" evidence="1">
    <location>
        <begin position="41"/>
        <end position="68"/>
    </location>
</feature>
<dbReference type="EMBL" id="QZAF01001228">
    <property type="protein sequence ID" value="THV63493.1"/>
    <property type="molecule type" value="Genomic_DNA"/>
</dbReference>
<gene>
    <name evidence="2" type="ORF">D6D28_10633</name>
</gene>
<reference evidence="2 3" key="1">
    <citation type="submission" date="2018-10" db="EMBL/GenBank/DDBJ databases">
        <title>Fifty Aureobasidium pullulans genomes reveal a recombining polyextremotolerant generalist.</title>
        <authorList>
            <person name="Gostincar C."/>
            <person name="Turk M."/>
            <person name="Zajc J."/>
            <person name="Gunde-Cimerman N."/>
        </authorList>
    </citation>
    <scope>NUCLEOTIDE SEQUENCE [LARGE SCALE GENOMIC DNA]</scope>
    <source>
        <strain evidence="2 3">EXF-11900</strain>
    </source>
</reference>
<dbReference type="AlphaFoldDB" id="A0A4S8RX58"/>
<sequence length="189" mass="20897">MENFTSLARYPENSRLLVERLPVRVHATQLVQRQVAARRQAQYRQTIRPPDSKTPSSSPVNSTEPWVERAEEATRLHVLRLRPDSGMPPTMPTKPPPPPPLNMEGIKKVLAVCPHDDPRLLARVAFGIKSLRISNDQILIVVPYILLLGNAADDACKASTSPAAQHGGDQEGLAPRPRDSPYLPPFSPI</sequence>
<evidence type="ECO:0000313" key="3">
    <source>
        <dbReference type="Proteomes" id="UP000304951"/>
    </source>
</evidence>
<evidence type="ECO:0000256" key="1">
    <source>
        <dbReference type="SAM" id="MobiDB-lite"/>
    </source>
</evidence>
<evidence type="ECO:0000313" key="2">
    <source>
        <dbReference type="EMBL" id="THV63493.1"/>
    </source>
</evidence>
<protein>
    <submittedName>
        <fullName evidence="2">Uncharacterized protein</fullName>
    </submittedName>
</protein>
<organism evidence="2 3">
    <name type="scientific">Aureobasidium pullulans</name>
    <name type="common">Black yeast</name>
    <name type="synonym">Pullularia pullulans</name>
    <dbReference type="NCBI Taxonomy" id="5580"/>
    <lineage>
        <taxon>Eukaryota</taxon>
        <taxon>Fungi</taxon>
        <taxon>Dikarya</taxon>
        <taxon>Ascomycota</taxon>
        <taxon>Pezizomycotina</taxon>
        <taxon>Dothideomycetes</taxon>
        <taxon>Dothideomycetidae</taxon>
        <taxon>Dothideales</taxon>
        <taxon>Saccotheciaceae</taxon>
        <taxon>Aureobasidium</taxon>
    </lineage>
</organism>
<feature type="region of interest" description="Disordered" evidence="1">
    <location>
        <begin position="158"/>
        <end position="189"/>
    </location>
</feature>